<feature type="region of interest" description="Disordered" evidence="1">
    <location>
        <begin position="1004"/>
        <end position="1042"/>
    </location>
</feature>
<feature type="transmembrane region" description="Helical" evidence="2">
    <location>
        <begin position="564"/>
        <end position="583"/>
    </location>
</feature>
<feature type="transmembrane region" description="Helical" evidence="2">
    <location>
        <begin position="636"/>
        <end position="655"/>
    </location>
</feature>
<dbReference type="Pfam" id="PF03815">
    <property type="entry name" value="LCCL"/>
    <property type="match status" value="1"/>
</dbReference>
<comment type="caution">
    <text evidence="4">The sequence shown here is derived from an EMBL/GenBank/DDBJ whole genome shotgun (WGS) entry which is preliminary data.</text>
</comment>
<dbReference type="OrthoDB" id="441660at2759"/>
<feature type="transmembrane region" description="Helical" evidence="2">
    <location>
        <begin position="342"/>
        <end position="359"/>
    </location>
</feature>
<proteinExistence type="predicted"/>
<protein>
    <recommendedName>
        <fullName evidence="3">LCCL domain-containing protein</fullName>
    </recommendedName>
</protein>
<feature type="domain" description="LCCL" evidence="3">
    <location>
        <begin position="402"/>
        <end position="487"/>
    </location>
</feature>
<feature type="region of interest" description="Disordered" evidence="1">
    <location>
        <begin position="1082"/>
        <end position="1161"/>
    </location>
</feature>
<feature type="compositionally biased region" description="Basic residues" evidence="1">
    <location>
        <begin position="1146"/>
        <end position="1156"/>
    </location>
</feature>
<name>A0A8H5D8Z6_9AGAR</name>
<gene>
    <name evidence="4" type="ORF">D9756_004086</name>
</gene>
<dbReference type="InterPro" id="IPR004043">
    <property type="entry name" value="LCCL"/>
</dbReference>
<evidence type="ECO:0000313" key="5">
    <source>
        <dbReference type="Proteomes" id="UP000559027"/>
    </source>
</evidence>
<keyword evidence="2" id="KW-1133">Transmembrane helix</keyword>
<dbReference type="SUPFAM" id="SSF69848">
    <property type="entry name" value="LCCL domain"/>
    <property type="match status" value="1"/>
</dbReference>
<reference evidence="4 5" key="1">
    <citation type="journal article" date="2020" name="ISME J.">
        <title>Uncovering the hidden diversity of litter-decomposition mechanisms in mushroom-forming fungi.</title>
        <authorList>
            <person name="Floudas D."/>
            <person name="Bentzer J."/>
            <person name="Ahren D."/>
            <person name="Johansson T."/>
            <person name="Persson P."/>
            <person name="Tunlid A."/>
        </authorList>
    </citation>
    <scope>NUCLEOTIDE SEQUENCE [LARGE SCALE GENOMIC DNA]</scope>
    <source>
        <strain evidence="4 5">CBS 146.42</strain>
    </source>
</reference>
<feature type="transmembrane region" description="Helical" evidence="2">
    <location>
        <begin position="595"/>
        <end position="615"/>
    </location>
</feature>
<feature type="compositionally biased region" description="Basic and acidic residues" evidence="1">
    <location>
        <begin position="1082"/>
        <end position="1092"/>
    </location>
</feature>
<accession>A0A8H5D8Z6</accession>
<feature type="transmembrane region" description="Helical" evidence="2">
    <location>
        <begin position="536"/>
        <end position="552"/>
    </location>
</feature>
<organism evidence="4 5">
    <name type="scientific">Leucocoprinus leucothites</name>
    <dbReference type="NCBI Taxonomy" id="201217"/>
    <lineage>
        <taxon>Eukaryota</taxon>
        <taxon>Fungi</taxon>
        <taxon>Dikarya</taxon>
        <taxon>Basidiomycota</taxon>
        <taxon>Agaricomycotina</taxon>
        <taxon>Agaricomycetes</taxon>
        <taxon>Agaricomycetidae</taxon>
        <taxon>Agaricales</taxon>
        <taxon>Agaricineae</taxon>
        <taxon>Agaricaceae</taxon>
        <taxon>Leucocoprinus</taxon>
    </lineage>
</organism>
<evidence type="ECO:0000256" key="2">
    <source>
        <dbReference type="SAM" id="Phobius"/>
    </source>
</evidence>
<feature type="compositionally biased region" description="Acidic residues" evidence="1">
    <location>
        <begin position="1121"/>
        <end position="1134"/>
    </location>
</feature>
<dbReference type="PANTHER" id="PTHR31331">
    <property type="entry name" value="LCCL DOMAIN PROTEIN (AFU_ORTHOLOGUE AFUA_5G08630)"/>
    <property type="match status" value="1"/>
</dbReference>
<dbReference type="Proteomes" id="UP000559027">
    <property type="component" value="Unassembled WGS sequence"/>
</dbReference>
<evidence type="ECO:0000256" key="1">
    <source>
        <dbReference type="SAM" id="MobiDB-lite"/>
    </source>
</evidence>
<dbReference type="InterPro" id="IPR051957">
    <property type="entry name" value="CRISP-LCCL_domain"/>
</dbReference>
<dbReference type="PANTHER" id="PTHR31331:SF1">
    <property type="entry name" value="CYSTEINE RICH SECRETORY PROTEIN LCCL DOMAIN CONTAINING 2"/>
    <property type="match status" value="1"/>
</dbReference>
<dbReference type="PROSITE" id="PS50820">
    <property type="entry name" value="LCCL"/>
    <property type="match status" value="1"/>
</dbReference>
<dbReference type="Gene3D" id="2.170.130.20">
    <property type="entry name" value="LCCL-like domain"/>
    <property type="match status" value="1"/>
</dbReference>
<evidence type="ECO:0000259" key="3">
    <source>
        <dbReference type="PROSITE" id="PS50820"/>
    </source>
</evidence>
<keyword evidence="2" id="KW-0812">Transmembrane</keyword>
<evidence type="ECO:0000313" key="4">
    <source>
        <dbReference type="EMBL" id="KAF5355804.1"/>
    </source>
</evidence>
<dbReference type="EMBL" id="JAACJO010000007">
    <property type="protein sequence ID" value="KAF5355804.1"/>
    <property type="molecule type" value="Genomic_DNA"/>
</dbReference>
<dbReference type="AlphaFoldDB" id="A0A8H5D8Z6"/>
<keyword evidence="2" id="KW-0472">Membrane</keyword>
<feature type="compositionally biased region" description="Basic and acidic residues" evidence="1">
    <location>
        <begin position="1021"/>
        <end position="1042"/>
    </location>
</feature>
<feature type="transmembrane region" description="Helical" evidence="2">
    <location>
        <begin position="667"/>
        <end position="691"/>
    </location>
</feature>
<dbReference type="InterPro" id="IPR036609">
    <property type="entry name" value="LCCL_sf"/>
</dbReference>
<sequence length="1173" mass="130838">MAVPAEFTILDISGKFTMNKSLTNMTDTDTILRLQGVSWFKRKVISIGTITLYIKHYRVDPEEGQGDQKIEKIDIDQTITGGIPGTTENRTLIWKERENDDHLFGPVIGKSRRVKADELDVEWLKEGWTDDTYEHGLVQAYAASDTPKSGTTWIGNQSTGKGDTLVTSTSLVLGERKCKPSCSTTTLDPLTPKTPIINVSHFPFFYSLNPPPSRNAEPFSCKLINVSVDVFVARAGCPQIEHGTLFGFSHDTFERVKGGSRVRTGATTVTDTPPQKAIHKLLKTSSDSPSTSIFVGAAGSLVCERTPTEGRPTTKYRLRDHYISLSFESTLLKLTRPFTTPWLYIILAAAYIIGFAFFARAQFFLTPPESFVTCTSTYWLPKDGCGLDGAACGPFQDDDPFDFRCPAQCNNVILQNPRTVGDEQIAFVPLLVGGGDANRTYRSDSFICAAAIQAGVISRSRGGCASLQLVGNFTDYLPTAENGLTSIGFSSVFPSSFRFLPTTPLSHCDDFRDEALAFNILITCALFLVLRPKSIVLFWSLVCIGFWHVVLFSQPMGPPPKLDVAFGTFLPALFIAYGFWRLAFRFVLPEFLTKAPIESCVLYLSGYWVGVLYNLTLDQIPISRLLASDINKRPGGLVAFIIVLIVLVILVINQVRVVRKTGWLPYYAMWYIFGGLIVLVLAFLPGLQLRLHHYIIPMALLPGTAWPTRLSAIYQGLLLGMFLNGGAAFGFDSILQTPDELRQDAPMGSVLPAFLTNSTNFNSSITLANQIIFWQDLPGGWDGFELLVDDVLRYSGPALNYSLAALQEGIPHFFRLASSLPPADSLETSRCLQRCGQMEHGQTRFPDRLSSHWKLATNPLGFFTIVSCHLKGAGELISSPDFCRTDFRYDEWLCRICDRFSPNADPSGKPVLFRKREALRHERTLEHLDCVQQFREFSKDYPELLEKERKCETGWGPGGPGDPLFPDQVYEHLLWNTPDVRKGIDFLNQFVTFWAHDVAAAIGESGPEPEDAQVAMPVGKRGHEGREKQKQASDETRKHHARPTFEEFFERLEFEADPWASVNNDGDGWGAAAMPAVLHPEEPIKEDDKEQNIPDEGVWVMQKGRGRGGGRGKGRGRERGEEEEEEEEEEEANSEAEAGVNNRQMAKPRHKPRRMSRISARTCLLNYALTMRK</sequence>
<keyword evidence="5" id="KW-1185">Reference proteome</keyword>
<feature type="compositionally biased region" description="Basic residues" evidence="1">
    <location>
        <begin position="1104"/>
        <end position="1114"/>
    </location>
</feature>